<feature type="domain" description="PIN" evidence="1">
    <location>
        <begin position="19"/>
        <end position="135"/>
    </location>
</feature>
<proteinExistence type="predicted"/>
<organism evidence="2 3">
    <name type="scientific">Treponema vincentii</name>
    <dbReference type="NCBI Taxonomy" id="69710"/>
    <lineage>
        <taxon>Bacteria</taxon>
        <taxon>Pseudomonadati</taxon>
        <taxon>Spirochaetota</taxon>
        <taxon>Spirochaetia</taxon>
        <taxon>Spirochaetales</taxon>
        <taxon>Treponemataceae</taxon>
        <taxon>Treponema</taxon>
    </lineage>
</organism>
<dbReference type="CDD" id="cd18692">
    <property type="entry name" value="PIN_VapC-like"/>
    <property type="match status" value="1"/>
</dbReference>
<dbReference type="Proteomes" id="UP000464374">
    <property type="component" value="Chromosome"/>
</dbReference>
<dbReference type="AlphaFoldDB" id="A0A6P1XZJ3"/>
<dbReference type="InterPro" id="IPR002716">
    <property type="entry name" value="PIN_dom"/>
</dbReference>
<evidence type="ECO:0000313" key="3">
    <source>
        <dbReference type="Proteomes" id="UP000464374"/>
    </source>
</evidence>
<sequence length="155" mass="17739">MRCQAMRNGQGKNYIVSKIFIDTNILVYTLDSKDLYKQAKARKIIEKVVNLHQPVISTQVLKEFYVVATTKLKADRIIVKNIIHNFCNMEIVQNDLELIEQAIDISVILQLSFWDSLIVAAAEKAKCECIISEDLNPGQTYRGVMVINPFKEESF</sequence>
<dbReference type="KEGG" id="trz:GWP43_04295"/>
<dbReference type="Pfam" id="PF01850">
    <property type="entry name" value="PIN"/>
    <property type="match status" value="1"/>
</dbReference>
<dbReference type="Gene3D" id="3.40.50.1010">
    <property type="entry name" value="5'-nuclease"/>
    <property type="match status" value="1"/>
</dbReference>
<name>A0A6P1XZJ3_9SPIR</name>
<dbReference type="InterPro" id="IPR029060">
    <property type="entry name" value="PIN-like_dom_sf"/>
</dbReference>
<accession>A0A6P1XZJ3</accession>
<reference evidence="2 3" key="1">
    <citation type="submission" date="2020-01" db="EMBL/GenBank/DDBJ databases">
        <title>Complete genome sequence of a human oral phylogroup 1 Treponema sp. strain ATCC 700766, originally isolated from periodontitis dental plaque.</title>
        <authorList>
            <person name="Chan Y."/>
            <person name="Huo Y.-B."/>
            <person name="Yu X.-L."/>
            <person name="Zeng H."/>
            <person name="Leung W.-K."/>
            <person name="Watt R.M."/>
        </authorList>
    </citation>
    <scope>NUCLEOTIDE SEQUENCE [LARGE SCALE GENOMIC DNA]</scope>
    <source>
        <strain evidence="2 3">OMZ 804</strain>
    </source>
</reference>
<dbReference type="SUPFAM" id="SSF88723">
    <property type="entry name" value="PIN domain-like"/>
    <property type="match status" value="1"/>
</dbReference>
<evidence type="ECO:0000259" key="1">
    <source>
        <dbReference type="Pfam" id="PF01850"/>
    </source>
</evidence>
<evidence type="ECO:0000313" key="2">
    <source>
        <dbReference type="EMBL" id="QHX42795.1"/>
    </source>
</evidence>
<protein>
    <submittedName>
        <fullName evidence="2">PIN domain-containing protein</fullName>
    </submittedName>
</protein>
<dbReference type="EMBL" id="CP048020">
    <property type="protein sequence ID" value="QHX42795.1"/>
    <property type="molecule type" value="Genomic_DNA"/>
</dbReference>
<gene>
    <name evidence="2" type="ORF">GWP43_04295</name>
</gene>